<comment type="caution">
    <text evidence="2">The sequence shown here is derived from an EMBL/GenBank/DDBJ whole genome shotgun (WGS) entry which is preliminary data.</text>
</comment>
<keyword evidence="3" id="KW-1185">Reference proteome</keyword>
<protein>
    <submittedName>
        <fullName evidence="2">Uncharacterized protein</fullName>
    </submittedName>
</protein>
<evidence type="ECO:0000313" key="3">
    <source>
        <dbReference type="Proteomes" id="UP001283361"/>
    </source>
</evidence>
<accession>A0AAE0Y0V2</accession>
<reference evidence="2" key="1">
    <citation type="journal article" date="2023" name="G3 (Bethesda)">
        <title>A reference genome for the long-term kleptoplast-retaining sea slug Elysia crispata morphotype clarki.</title>
        <authorList>
            <person name="Eastman K.E."/>
            <person name="Pendleton A.L."/>
            <person name="Shaikh M.A."/>
            <person name="Suttiyut T."/>
            <person name="Ogas R."/>
            <person name="Tomko P."/>
            <person name="Gavelis G."/>
            <person name="Widhalm J.R."/>
            <person name="Wisecaver J.H."/>
        </authorList>
    </citation>
    <scope>NUCLEOTIDE SEQUENCE</scope>
    <source>
        <strain evidence="2">ECLA1</strain>
    </source>
</reference>
<dbReference type="AlphaFoldDB" id="A0AAE0Y0V2"/>
<evidence type="ECO:0000256" key="1">
    <source>
        <dbReference type="SAM" id="MobiDB-lite"/>
    </source>
</evidence>
<feature type="region of interest" description="Disordered" evidence="1">
    <location>
        <begin position="121"/>
        <end position="140"/>
    </location>
</feature>
<evidence type="ECO:0000313" key="2">
    <source>
        <dbReference type="EMBL" id="KAK3728658.1"/>
    </source>
</evidence>
<sequence length="495" mass="55928">MPGEAYGSMVKDIAASRGCELTEGDSTPTDKSFFTSVYIHNDINGQRHKIISHQEMKEQHAKHSVSEMIEDRAWVKRLVFQTQRLSKSCQNTEEWQSYVVKTFDSSDPDDEITKKNKIAEKEADKSWRRSQTDKARQDTSQRLVSTIGTTLVRQHENEGKAKCEDLILMTGLTAKPSCLSRQTKYCQVGPSFPRPLPLVKWSSKKSPLGLKTIRSDEAGTEPPAKCTCRSHSQGENFATRLPFSDECHVTNQTIGPTADGRVIFRSSQGIWTPFRRYQYIRVERRLSGSKNTSRRPGISFLISANSYCYTQSSHRVGESRSTLNVTIPLFPSIRSDPHSLRRDNTRSPVPCMFTMTHLGNVWRVRGVSENLISFSREHNEVPWAGEMGLRINPGKAANAELSGICTQRRQASIVNSMQYPGCLNIRYFFLLAVFTSRRVHHCPHPPWNSHTHTPSRAPSLTTTSTLPALNLRRLLVLVLCPITPIVITEDVDARK</sequence>
<proteinExistence type="predicted"/>
<gene>
    <name evidence="2" type="ORF">RRG08_041843</name>
</gene>
<dbReference type="Proteomes" id="UP001283361">
    <property type="component" value="Unassembled WGS sequence"/>
</dbReference>
<dbReference type="EMBL" id="JAWDGP010007174">
    <property type="protein sequence ID" value="KAK3728658.1"/>
    <property type="molecule type" value="Genomic_DNA"/>
</dbReference>
<name>A0AAE0Y0V2_9GAST</name>
<organism evidence="2 3">
    <name type="scientific">Elysia crispata</name>
    <name type="common">lettuce slug</name>
    <dbReference type="NCBI Taxonomy" id="231223"/>
    <lineage>
        <taxon>Eukaryota</taxon>
        <taxon>Metazoa</taxon>
        <taxon>Spiralia</taxon>
        <taxon>Lophotrochozoa</taxon>
        <taxon>Mollusca</taxon>
        <taxon>Gastropoda</taxon>
        <taxon>Heterobranchia</taxon>
        <taxon>Euthyneura</taxon>
        <taxon>Panpulmonata</taxon>
        <taxon>Sacoglossa</taxon>
        <taxon>Placobranchoidea</taxon>
        <taxon>Plakobranchidae</taxon>
        <taxon>Elysia</taxon>
    </lineage>
</organism>
<feature type="compositionally biased region" description="Basic and acidic residues" evidence="1">
    <location>
        <begin position="121"/>
        <end position="139"/>
    </location>
</feature>